<dbReference type="Gene3D" id="1.20.58.530">
    <property type="match status" value="1"/>
</dbReference>
<dbReference type="OrthoDB" id="8953810at2759"/>
<proteinExistence type="predicted"/>
<dbReference type="EMBL" id="JAAKFY010000004">
    <property type="protein sequence ID" value="KAF3857787.1"/>
    <property type="molecule type" value="Genomic_DNA"/>
</dbReference>
<dbReference type="InterPro" id="IPR051724">
    <property type="entry name" value="Actin_motor_Myosin"/>
</dbReference>
<dbReference type="Gene3D" id="1.20.5.4820">
    <property type="match status" value="1"/>
</dbReference>
<reference evidence="2 3" key="1">
    <citation type="submission" date="2020-03" db="EMBL/GenBank/DDBJ databases">
        <title>Dissostichus mawsoni Genome sequencing and assembly.</title>
        <authorList>
            <person name="Park H."/>
        </authorList>
    </citation>
    <scope>NUCLEOTIDE SEQUENCE [LARGE SCALE GENOMIC DNA]</scope>
    <source>
        <strain evidence="2">DM0001</strain>
        <tissue evidence="2">Muscle</tissue>
    </source>
</reference>
<keyword evidence="3" id="KW-1185">Reference proteome</keyword>
<dbReference type="PROSITE" id="PS50096">
    <property type="entry name" value="IQ"/>
    <property type="match status" value="1"/>
</dbReference>
<evidence type="ECO:0000256" key="1">
    <source>
        <dbReference type="SAM" id="SignalP"/>
    </source>
</evidence>
<dbReference type="AlphaFoldDB" id="A0A7J5ZAV2"/>
<dbReference type="GO" id="GO:0030705">
    <property type="term" value="P:cytoskeleton-dependent intracellular transport"/>
    <property type="evidence" value="ECO:0007669"/>
    <property type="project" value="TreeGrafter"/>
</dbReference>
<sequence>MLVIVLLWRPPVVSSGAVRCSGMLEKNRDTFRDDILNLLRESRNKQDTLKSSNKHRRPTVSSQFKVSSVSLRFFEEFNPRESSCKLGSDLTPSRYSGMLETVKIRRTGFPIRRPFEDFCSRYKVLMRGVAVQEDPRAGCVFLRESLEHRLEKQREMVLRAAMIIQAHVTGYIARSIFNST</sequence>
<dbReference type="GO" id="GO:0051489">
    <property type="term" value="P:regulation of filopodium assembly"/>
    <property type="evidence" value="ECO:0007669"/>
    <property type="project" value="TreeGrafter"/>
</dbReference>
<evidence type="ECO:0000313" key="3">
    <source>
        <dbReference type="Proteomes" id="UP000518266"/>
    </source>
</evidence>
<accession>A0A7J5ZAV2</accession>
<organism evidence="2 3">
    <name type="scientific">Dissostichus mawsoni</name>
    <name type="common">Antarctic cod</name>
    <dbReference type="NCBI Taxonomy" id="36200"/>
    <lineage>
        <taxon>Eukaryota</taxon>
        <taxon>Metazoa</taxon>
        <taxon>Chordata</taxon>
        <taxon>Craniata</taxon>
        <taxon>Vertebrata</taxon>
        <taxon>Euteleostomi</taxon>
        <taxon>Actinopterygii</taxon>
        <taxon>Neopterygii</taxon>
        <taxon>Teleostei</taxon>
        <taxon>Neoteleostei</taxon>
        <taxon>Acanthomorphata</taxon>
        <taxon>Eupercaria</taxon>
        <taxon>Perciformes</taxon>
        <taxon>Notothenioidei</taxon>
        <taxon>Nototheniidae</taxon>
        <taxon>Dissostichus</taxon>
    </lineage>
</organism>
<dbReference type="GO" id="GO:0060002">
    <property type="term" value="F:plus-end directed microfilament motor activity"/>
    <property type="evidence" value="ECO:0007669"/>
    <property type="project" value="TreeGrafter"/>
</dbReference>
<dbReference type="Proteomes" id="UP000518266">
    <property type="component" value="Unassembled WGS sequence"/>
</dbReference>
<dbReference type="PANTHER" id="PTHR46049:SF2">
    <property type="entry name" value="UNCONVENTIONAL MYOSIN-X"/>
    <property type="match status" value="1"/>
</dbReference>
<comment type="caution">
    <text evidence="2">The sequence shown here is derived from an EMBL/GenBank/DDBJ whole genome shotgun (WGS) entry which is preliminary data.</text>
</comment>
<dbReference type="SUPFAM" id="SSF52540">
    <property type="entry name" value="P-loop containing nucleoside triphosphate hydrolases"/>
    <property type="match status" value="1"/>
</dbReference>
<dbReference type="InterPro" id="IPR027417">
    <property type="entry name" value="P-loop_NTPase"/>
</dbReference>
<feature type="chain" id="PRO_5029808020" evidence="1">
    <location>
        <begin position="16"/>
        <end position="180"/>
    </location>
</feature>
<dbReference type="GO" id="GO:0030175">
    <property type="term" value="C:filopodium"/>
    <property type="evidence" value="ECO:0007669"/>
    <property type="project" value="TreeGrafter"/>
</dbReference>
<dbReference type="GO" id="GO:0005547">
    <property type="term" value="F:phosphatidylinositol-3,4,5-trisphosphate binding"/>
    <property type="evidence" value="ECO:0007669"/>
    <property type="project" value="TreeGrafter"/>
</dbReference>
<feature type="signal peptide" evidence="1">
    <location>
        <begin position="1"/>
        <end position="15"/>
    </location>
</feature>
<evidence type="ECO:0000313" key="2">
    <source>
        <dbReference type="EMBL" id="KAF3857787.1"/>
    </source>
</evidence>
<keyword evidence="1" id="KW-0732">Signal</keyword>
<protein>
    <submittedName>
        <fullName evidence="2">Uncharacterized protein</fullName>
    </submittedName>
</protein>
<name>A0A7J5ZAV2_DISMA</name>
<dbReference type="GO" id="GO:0008360">
    <property type="term" value="P:regulation of cell shape"/>
    <property type="evidence" value="ECO:0007669"/>
    <property type="project" value="TreeGrafter"/>
</dbReference>
<dbReference type="PANTHER" id="PTHR46049">
    <property type="entry name" value="AGAP003327-PA"/>
    <property type="match status" value="1"/>
</dbReference>
<gene>
    <name evidence="2" type="ORF">F7725_010988</name>
</gene>
<dbReference type="GO" id="GO:0051015">
    <property type="term" value="F:actin filament binding"/>
    <property type="evidence" value="ECO:0007669"/>
    <property type="project" value="TreeGrafter"/>
</dbReference>